<evidence type="ECO:0000313" key="2">
    <source>
        <dbReference type="Proteomes" id="UP000800981"/>
    </source>
</evidence>
<evidence type="ECO:0000313" key="1">
    <source>
        <dbReference type="EMBL" id="NHC14321.1"/>
    </source>
</evidence>
<organism evidence="1 2">
    <name type="scientific">Motilibacter deserti</name>
    <dbReference type="NCBI Taxonomy" id="2714956"/>
    <lineage>
        <taxon>Bacteria</taxon>
        <taxon>Bacillati</taxon>
        <taxon>Actinomycetota</taxon>
        <taxon>Actinomycetes</taxon>
        <taxon>Motilibacterales</taxon>
        <taxon>Motilibacteraceae</taxon>
        <taxon>Motilibacter</taxon>
    </lineage>
</organism>
<accession>A0ABX0GTV1</accession>
<dbReference type="Proteomes" id="UP000800981">
    <property type="component" value="Unassembled WGS sequence"/>
</dbReference>
<reference evidence="1 2" key="1">
    <citation type="submission" date="2020-03" db="EMBL/GenBank/DDBJ databases">
        <title>Two novel Motilibacter sp.</title>
        <authorList>
            <person name="Liu S."/>
        </authorList>
    </citation>
    <scope>NUCLEOTIDE SEQUENCE [LARGE SCALE GENOMIC DNA]</scope>
    <source>
        <strain evidence="1 2">E257</strain>
    </source>
</reference>
<dbReference type="EMBL" id="JAANNP010000005">
    <property type="protein sequence ID" value="NHC14321.1"/>
    <property type="molecule type" value="Genomic_DNA"/>
</dbReference>
<sequence length="253" mass="28571">MKVTAVHRVYNETQFTWRVINHETPSDTKGDRGLIPPYAEKDVYFWVPWATKRADFRSHHVELIGSGDDGTESGRFFLWQHDDYADDKVRFDRIGWNPHGEWVRGEPNGGGERVMTILAKNEDGIALNVYKRPAPPPPLPSTGVTLFRQSDGTYEGSTFRYEGVIRSVENTVSQTVSISGERRTVHYGFRVRLVDANDNSATTDMLPSERVTDPLRGLLVEGKWTGQLIDPLPTPKALGPDTATLRVEYEVLK</sequence>
<protein>
    <recommendedName>
        <fullName evidence="3">Cadherin domain-containing protein</fullName>
    </recommendedName>
</protein>
<evidence type="ECO:0008006" key="3">
    <source>
        <dbReference type="Google" id="ProtNLM"/>
    </source>
</evidence>
<proteinExistence type="predicted"/>
<keyword evidence="2" id="KW-1185">Reference proteome</keyword>
<comment type="caution">
    <text evidence="1">The sequence shown here is derived from an EMBL/GenBank/DDBJ whole genome shotgun (WGS) entry which is preliminary data.</text>
</comment>
<gene>
    <name evidence="1" type="ORF">G9H71_11080</name>
</gene>
<dbReference type="RefSeq" id="WP_166281714.1">
    <property type="nucleotide sequence ID" value="NZ_JAANNP010000005.1"/>
</dbReference>
<name>A0ABX0GTV1_9ACTN</name>